<dbReference type="Proteomes" id="UP000275078">
    <property type="component" value="Unassembled WGS sequence"/>
</dbReference>
<keyword evidence="2" id="KW-0472">Membrane</keyword>
<evidence type="ECO:0000313" key="3">
    <source>
        <dbReference type="EMBL" id="RPA77313.1"/>
    </source>
</evidence>
<gene>
    <name evidence="3" type="ORF">BJ508DRAFT_364532</name>
</gene>
<evidence type="ECO:0000313" key="4">
    <source>
        <dbReference type="Proteomes" id="UP000275078"/>
    </source>
</evidence>
<feature type="transmembrane region" description="Helical" evidence="2">
    <location>
        <begin position="42"/>
        <end position="67"/>
    </location>
</feature>
<evidence type="ECO:0000256" key="1">
    <source>
        <dbReference type="SAM" id="MobiDB-lite"/>
    </source>
</evidence>
<dbReference type="PANTHER" id="PTHR35041:SF6">
    <property type="entry name" value="FORMYLMETHIONINE DEFORMYLASE-LIKE PROTEIN-RELATED"/>
    <property type="match status" value="1"/>
</dbReference>
<name>A0A3N4HTY0_ASCIM</name>
<keyword evidence="4" id="KW-1185">Reference proteome</keyword>
<dbReference type="PANTHER" id="PTHR35041">
    <property type="entry name" value="MEDIATOR OF RNA POLYMERASE II TRANSCRIPTION SUBUNIT 1"/>
    <property type="match status" value="1"/>
</dbReference>
<dbReference type="OrthoDB" id="5322539at2759"/>
<keyword evidence="2" id="KW-0812">Transmembrane</keyword>
<feature type="transmembrane region" description="Helical" evidence="2">
    <location>
        <begin position="144"/>
        <end position="163"/>
    </location>
</feature>
<accession>A0A3N4HTY0</accession>
<dbReference type="AlphaFoldDB" id="A0A3N4HTY0"/>
<evidence type="ECO:0000256" key="2">
    <source>
        <dbReference type="SAM" id="Phobius"/>
    </source>
</evidence>
<proteinExistence type="predicted"/>
<feature type="compositionally biased region" description="Polar residues" evidence="1">
    <location>
        <begin position="251"/>
        <end position="269"/>
    </location>
</feature>
<feature type="region of interest" description="Disordered" evidence="1">
    <location>
        <begin position="248"/>
        <end position="270"/>
    </location>
</feature>
<dbReference type="EMBL" id="ML119728">
    <property type="protein sequence ID" value="RPA77313.1"/>
    <property type="molecule type" value="Genomic_DNA"/>
</dbReference>
<keyword evidence="2" id="KW-1133">Transmembrane helix</keyword>
<feature type="transmembrane region" description="Helical" evidence="2">
    <location>
        <begin position="637"/>
        <end position="659"/>
    </location>
</feature>
<reference evidence="3 4" key="1">
    <citation type="journal article" date="2018" name="Nat. Ecol. Evol.">
        <title>Pezizomycetes genomes reveal the molecular basis of ectomycorrhizal truffle lifestyle.</title>
        <authorList>
            <person name="Murat C."/>
            <person name="Payen T."/>
            <person name="Noel B."/>
            <person name="Kuo A."/>
            <person name="Morin E."/>
            <person name="Chen J."/>
            <person name="Kohler A."/>
            <person name="Krizsan K."/>
            <person name="Balestrini R."/>
            <person name="Da Silva C."/>
            <person name="Montanini B."/>
            <person name="Hainaut M."/>
            <person name="Levati E."/>
            <person name="Barry K.W."/>
            <person name="Belfiori B."/>
            <person name="Cichocki N."/>
            <person name="Clum A."/>
            <person name="Dockter R.B."/>
            <person name="Fauchery L."/>
            <person name="Guy J."/>
            <person name="Iotti M."/>
            <person name="Le Tacon F."/>
            <person name="Lindquist E.A."/>
            <person name="Lipzen A."/>
            <person name="Malagnac F."/>
            <person name="Mello A."/>
            <person name="Molinier V."/>
            <person name="Miyauchi S."/>
            <person name="Poulain J."/>
            <person name="Riccioni C."/>
            <person name="Rubini A."/>
            <person name="Sitrit Y."/>
            <person name="Splivallo R."/>
            <person name="Traeger S."/>
            <person name="Wang M."/>
            <person name="Zifcakova L."/>
            <person name="Wipf D."/>
            <person name="Zambonelli A."/>
            <person name="Paolocci F."/>
            <person name="Nowrousian M."/>
            <person name="Ottonello S."/>
            <person name="Baldrian P."/>
            <person name="Spatafora J.W."/>
            <person name="Henrissat B."/>
            <person name="Nagy L.G."/>
            <person name="Aury J.M."/>
            <person name="Wincker P."/>
            <person name="Grigoriev I.V."/>
            <person name="Bonfante P."/>
            <person name="Martin F.M."/>
        </authorList>
    </citation>
    <scope>NUCLEOTIDE SEQUENCE [LARGE SCALE GENOMIC DNA]</scope>
    <source>
        <strain evidence="3 4">RN42</strain>
    </source>
</reference>
<dbReference type="STRING" id="1160509.A0A3N4HTY0"/>
<feature type="transmembrane region" description="Helical" evidence="2">
    <location>
        <begin position="79"/>
        <end position="105"/>
    </location>
</feature>
<organism evidence="3 4">
    <name type="scientific">Ascobolus immersus RN42</name>
    <dbReference type="NCBI Taxonomy" id="1160509"/>
    <lineage>
        <taxon>Eukaryota</taxon>
        <taxon>Fungi</taxon>
        <taxon>Dikarya</taxon>
        <taxon>Ascomycota</taxon>
        <taxon>Pezizomycotina</taxon>
        <taxon>Pezizomycetes</taxon>
        <taxon>Pezizales</taxon>
        <taxon>Ascobolaceae</taxon>
        <taxon>Ascobolus</taxon>
    </lineage>
</organism>
<protein>
    <submittedName>
        <fullName evidence="3">Uncharacterized protein</fullName>
    </submittedName>
</protein>
<sequence length="768" mass="86165">MTQTLSPQAGSTSSTSYHTLDTTKKWSKDGFYRMKQGVGFRVPLLICGLFLGGILSAIGHFFLFRFLHHRLPEDTISQVWASTLGIAFANITRACFGGALGIAYLQRVWFRFRKAPLRALTIESLMGLPTTPQKLLFPRLIRSATLEWIFALVCVLLPIATTFPPGSLTIVPHQLRSFTEEREVPTVYFGGVTKQSATLEDMRKASIARLEKDNRWSGHFFRNAIPKSDVEKLASEVFLGKRISSWEGPASQRNTGPNVGQGGQNSTYSLKFRGPRLKCEERPFNLTRTYNGYTGPDSGGNNSLPTGFYGIRHRSLVVDGTTERNLEGREVIGDVDSNSTYRSVPILDSRTDYQLFAGDNAWWNVGWQYMSLINQPDYARTGHPFCHDWHFFGDRNRPYMSSFTWFRKECHNCYAITAGGRAVATDGPNKTTHSNLTLIHCTPGVAEHVLDITYTNGAQTVNHRTTEESFEPTTIDSIREIFSRFVYQELTEGTEIDLTDNKTVVLRQGLEGRDCEFKDGEKAWMNLTGVQIKGSYLHMQALTVQNALFQLLEGNITWYGDHVYRLVTAKKFLESPFAILDNDNPGWLDINLTPQILEEVMNNITISLIGLNRWSEKTMVEFTPWGNVYNFDPWRLLIPYISVFVVSLVLCALGLHALLSNGFAATGGFLQIVESTVESKILHEVAKDSAVSVGSDPSKELEDLRLVLGEVVRDVSEEEGDGDVVEKDLGSRNVHSTAYSSSVEAGRTAMKRVWAFQTEEELQRSRSG</sequence>